<keyword evidence="5" id="KW-0949">S-adenosyl-L-methionine</keyword>
<dbReference type="STRING" id="1387277.SAMN06295998_10256"/>
<evidence type="ECO:0000313" key="8">
    <source>
        <dbReference type="Proteomes" id="UP000192330"/>
    </source>
</evidence>
<dbReference type="InterPro" id="IPR002052">
    <property type="entry name" value="DNA_methylase_N6_adenine_CS"/>
</dbReference>
<feature type="domain" description="Methyltransferase small" evidence="6">
    <location>
        <begin position="157"/>
        <end position="319"/>
    </location>
</feature>
<dbReference type="GO" id="GO:0008170">
    <property type="term" value="F:N-methyltransferase activity"/>
    <property type="evidence" value="ECO:0007669"/>
    <property type="project" value="UniProtKB-ARBA"/>
</dbReference>
<dbReference type="SUPFAM" id="SSF53335">
    <property type="entry name" value="S-adenosyl-L-methionine-dependent methyltransferases"/>
    <property type="match status" value="1"/>
</dbReference>
<dbReference type="InterPro" id="IPR029063">
    <property type="entry name" value="SAM-dependent_MTases_sf"/>
</dbReference>
<evidence type="ECO:0000259" key="6">
    <source>
        <dbReference type="Pfam" id="PF05175"/>
    </source>
</evidence>
<evidence type="ECO:0000256" key="1">
    <source>
        <dbReference type="ARBA" id="ARBA00022490"/>
    </source>
</evidence>
<dbReference type="Gene3D" id="3.40.50.150">
    <property type="entry name" value="Vaccinia Virus protein VP39"/>
    <property type="match status" value="2"/>
</dbReference>
<dbReference type="PANTHER" id="PTHR47816">
    <property type="entry name" value="RIBOSOMAL RNA SMALL SUBUNIT METHYLTRANSFERASE C"/>
    <property type="match status" value="1"/>
</dbReference>
<dbReference type="GO" id="GO:0003676">
    <property type="term" value="F:nucleic acid binding"/>
    <property type="evidence" value="ECO:0007669"/>
    <property type="project" value="InterPro"/>
</dbReference>
<dbReference type="GO" id="GO:0006364">
    <property type="term" value="P:rRNA processing"/>
    <property type="evidence" value="ECO:0007669"/>
    <property type="project" value="UniProtKB-KW"/>
</dbReference>
<dbReference type="CDD" id="cd02440">
    <property type="entry name" value="AdoMet_MTases"/>
    <property type="match status" value="1"/>
</dbReference>
<gene>
    <name evidence="7" type="ORF">SAMN06295998_10256</name>
</gene>
<keyword evidence="2" id="KW-0698">rRNA processing</keyword>
<accession>A0A1W1ZPG7</accession>
<dbReference type="InterPro" id="IPR007848">
    <property type="entry name" value="Small_mtfrase_dom"/>
</dbReference>
<keyword evidence="1" id="KW-0963">Cytoplasm</keyword>
<evidence type="ECO:0000256" key="4">
    <source>
        <dbReference type="ARBA" id="ARBA00022679"/>
    </source>
</evidence>
<name>A0A1W1ZPG7_9RHOB</name>
<dbReference type="PANTHER" id="PTHR47816:SF4">
    <property type="entry name" value="RIBOSOMAL RNA SMALL SUBUNIT METHYLTRANSFERASE C"/>
    <property type="match status" value="1"/>
</dbReference>
<dbReference type="EMBL" id="FWYD01000002">
    <property type="protein sequence ID" value="SMC50294.1"/>
    <property type="molecule type" value="Genomic_DNA"/>
</dbReference>
<organism evidence="7 8">
    <name type="scientific">Primorskyibacter flagellatus</name>
    <dbReference type="NCBI Taxonomy" id="1387277"/>
    <lineage>
        <taxon>Bacteria</taxon>
        <taxon>Pseudomonadati</taxon>
        <taxon>Pseudomonadota</taxon>
        <taxon>Alphaproteobacteria</taxon>
        <taxon>Rhodobacterales</taxon>
        <taxon>Roseobacteraceae</taxon>
        <taxon>Primorskyibacter</taxon>
    </lineage>
</organism>
<dbReference type="GO" id="GO:0032259">
    <property type="term" value="P:methylation"/>
    <property type="evidence" value="ECO:0007669"/>
    <property type="project" value="UniProtKB-KW"/>
</dbReference>
<keyword evidence="8" id="KW-1185">Reference proteome</keyword>
<dbReference type="GO" id="GO:0008757">
    <property type="term" value="F:S-adenosylmethionine-dependent methyltransferase activity"/>
    <property type="evidence" value="ECO:0007669"/>
    <property type="project" value="InterPro"/>
</dbReference>
<evidence type="ECO:0000256" key="2">
    <source>
        <dbReference type="ARBA" id="ARBA00022552"/>
    </source>
</evidence>
<dbReference type="Pfam" id="PF05175">
    <property type="entry name" value="MTS"/>
    <property type="match status" value="1"/>
</dbReference>
<dbReference type="PROSITE" id="PS00092">
    <property type="entry name" value="N6_MTASE"/>
    <property type="match status" value="1"/>
</dbReference>
<dbReference type="RefSeq" id="WP_084350374.1">
    <property type="nucleotide sequence ID" value="NZ_FWYD01000002.1"/>
</dbReference>
<keyword evidence="3 7" id="KW-0489">Methyltransferase</keyword>
<evidence type="ECO:0000256" key="5">
    <source>
        <dbReference type="ARBA" id="ARBA00022691"/>
    </source>
</evidence>
<keyword evidence="4 7" id="KW-0808">Transferase</keyword>
<sequence length="329" mass="35554">MASSRLTHALESAELTLPAEGRIALFQPRADSDLQALPKDRCDVISSFYPDVTALRAHGFRCVLEPEGSYAAAIVFLPRTRTLAEALIAQAVAAAPGGIVAVDGFKTDGIEAALRKIRKLVTLEGLDTRAHGKLFWFSADDIGDDWTQTPQPQIAGFTTAPGVFSADGIDPGSEALVAALPAKLGAHVVDLGAGWGYLANQVLERESVARLDLVEADHTALDCARRNISDPRAMFHWDDATSWRPETRADSVVMNPPFHTGRAPDPSLGQAFVASAAACLKPSGQLWMVANRHLPYEATLAQHFTAYSEVGGDNRFKILHAQRPLRRDR</sequence>
<proteinExistence type="predicted"/>
<protein>
    <submittedName>
        <fullName evidence="7">16S rRNA m(2)G 1207 methyltransferase</fullName>
    </submittedName>
</protein>
<evidence type="ECO:0000313" key="7">
    <source>
        <dbReference type="EMBL" id="SMC50294.1"/>
    </source>
</evidence>
<dbReference type="OrthoDB" id="9816072at2"/>
<reference evidence="7 8" key="1">
    <citation type="submission" date="2017-04" db="EMBL/GenBank/DDBJ databases">
        <authorList>
            <person name="Afonso C.L."/>
            <person name="Miller P.J."/>
            <person name="Scott M.A."/>
            <person name="Spackman E."/>
            <person name="Goraichik I."/>
            <person name="Dimitrov K.M."/>
            <person name="Suarez D.L."/>
            <person name="Swayne D.E."/>
        </authorList>
    </citation>
    <scope>NUCLEOTIDE SEQUENCE [LARGE SCALE GENOMIC DNA]</scope>
    <source>
        <strain evidence="7 8">CGMCC 1.12644</strain>
    </source>
</reference>
<dbReference type="AlphaFoldDB" id="A0A1W1ZPG7"/>
<dbReference type="Proteomes" id="UP000192330">
    <property type="component" value="Unassembled WGS sequence"/>
</dbReference>
<evidence type="ECO:0000256" key="3">
    <source>
        <dbReference type="ARBA" id="ARBA00022603"/>
    </source>
</evidence>
<dbReference type="InterPro" id="IPR046977">
    <property type="entry name" value="RsmC/RlmG"/>
</dbReference>